<sequence length="184" mass="20227">MVVAETGAAERIVAWAEARRPPIVDRRILAIEGRSGSGKTTLAAALADRTGAPTIHMDDLYTGWDGLRPGVTALREWILEPLAAGEPAVWRRWDWTAGAYAEEHRVPPGGWLIVEGVGTGARVLTPYLIGLVWLECPTAERKRRALARDGATYAPHWDRWAAQEAAFHTAEQVRARADLLIETC</sequence>
<dbReference type="RefSeq" id="WP_203833674.1">
    <property type="nucleotide sequence ID" value="NZ_BMPW01000002.1"/>
</dbReference>
<dbReference type="GO" id="GO:0016740">
    <property type="term" value="F:transferase activity"/>
    <property type="evidence" value="ECO:0007669"/>
    <property type="project" value="UniProtKB-KW"/>
</dbReference>
<evidence type="ECO:0000313" key="2">
    <source>
        <dbReference type="Proteomes" id="UP000590749"/>
    </source>
</evidence>
<keyword evidence="1" id="KW-0808">Transferase</keyword>
<accession>A0A7W5AD48</accession>
<dbReference type="EMBL" id="JACHXF010000002">
    <property type="protein sequence ID" value="MBB3093784.1"/>
    <property type="molecule type" value="Genomic_DNA"/>
</dbReference>
<protein>
    <submittedName>
        <fullName evidence="1">Chloramphenicol 3-O-phosphotransferase</fullName>
    </submittedName>
</protein>
<name>A0A7W5AD48_9ACTN</name>
<dbReference type="SUPFAM" id="SSF52540">
    <property type="entry name" value="P-loop containing nucleoside triphosphate hydrolases"/>
    <property type="match status" value="1"/>
</dbReference>
<comment type="caution">
    <text evidence="1">The sequence shown here is derived from an EMBL/GenBank/DDBJ whole genome shotgun (WGS) entry which is preliminary data.</text>
</comment>
<dbReference type="Proteomes" id="UP000590749">
    <property type="component" value="Unassembled WGS sequence"/>
</dbReference>
<keyword evidence="2" id="KW-1185">Reference proteome</keyword>
<evidence type="ECO:0000313" key="1">
    <source>
        <dbReference type="EMBL" id="MBB3093784.1"/>
    </source>
</evidence>
<dbReference type="CDD" id="cd02019">
    <property type="entry name" value="NK"/>
    <property type="match status" value="1"/>
</dbReference>
<gene>
    <name evidence="1" type="ORF">FHR83_001433</name>
</gene>
<dbReference type="Gene3D" id="3.40.50.300">
    <property type="entry name" value="P-loop containing nucleotide triphosphate hydrolases"/>
    <property type="match status" value="1"/>
</dbReference>
<reference evidence="1 2" key="1">
    <citation type="submission" date="2020-08" db="EMBL/GenBank/DDBJ databases">
        <title>Genomic Encyclopedia of Type Strains, Phase III (KMG-III): the genomes of soil and plant-associated and newly described type strains.</title>
        <authorList>
            <person name="Whitman W."/>
        </authorList>
    </citation>
    <scope>NUCLEOTIDE SEQUENCE [LARGE SCALE GENOMIC DNA]</scope>
    <source>
        <strain evidence="1 2">CECT 3287</strain>
    </source>
</reference>
<proteinExistence type="predicted"/>
<organism evidence="1 2">
    <name type="scientific">Actinoplanes campanulatus</name>
    <dbReference type="NCBI Taxonomy" id="113559"/>
    <lineage>
        <taxon>Bacteria</taxon>
        <taxon>Bacillati</taxon>
        <taxon>Actinomycetota</taxon>
        <taxon>Actinomycetes</taxon>
        <taxon>Micromonosporales</taxon>
        <taxon>Micromonosporaceae</taxon>
        <taxon>Actinoplanes</taxon>
    </lineage>
</organism>
<dbReference type="InterPro" id="IPR027417">
    <property type="entry name" value="P-loop_NTPase"/>
</dbReference>
<dbReference type="AlphaFoldDB" id="A0A7W5AD48"/>